<proteinExistence type="predicted"/>
<accession>A0A8J7IV86</accession>
<dbReference type="EMBL" id="JAELVR010000015">
    <property type="protein sequence ID" value="MBJ6373546.1"/>
    <property type="molecule type" value="Genomic_DNA"/>
</dbReference>
<evidence type="ECO:0000313" key="2">
    <source>
        <dbReference type="EMBL" id="MBJ6373546.1"/>
    </source>
</evidence>
<dbReference type="Proteomes" id="UP000619079">
    <property type="component" value="Unassembled WGS sequence"/>
</dbReference>
<sequence length="87" mass="9596">MARLLTIVFWTLIGLYLFALLILAVGTFGWFGQERDPLSAVFLVPLGLPWTMLLDFESEAARPWLAILAPILNIAIVGGLARLLARS</sequence>
<comment type="caution">
    <text evidence="2">The sequence shown here is derived from an EMBL/GenBank/DDBJ whole genome shotgun (WGS) entry which is preliminary data.</text>
</comment>
<evidence type="ECO:0000256" key="1">
    <source>
        <dbReference type="SAM" id="Phobius"/>
    </source>
</evidence>
<evidence type="ECO:0000313" key="3">
    <source>
        <dbReference type="Proteomes" id="UP000619079"/>
    </source>
</evidence>
<keyword evidence="1" id="KW-0472">Membrane</keyword>
<dbReference type="RefSeq" id="WP_199026421.1">
    <property type="nucleotide sequence ID" value="NZ_JAELVR010000015.1"/>
</dbReference>
<protein>
    <submittedName>
        <fullName evidence="2">Uncharacterized protein</fullName>
    </submittedName>
</protein>
<gene>
    <name evidence="2" type="ORF">JF290_18640</name>
</gene>
<keyword evidence="1" id="KW-0812">Transmembrane</keyword>
<organism evidence="2 3">
    <name type="scientific">Sedimentitalea arenosa</name>
    <dbReference type="NCBI Taxonomy" id="2798803"/>
    <lineage>
        <taxon>Bacteria</taxon>
        <taxon>Pseudomonadati</taxon>
        <taxon>Pseudomonadota</taxon>
        <taxon>Alphaproteobacteria</taxon>
        <taxon>Rhodobacterales</taxon>
        <taxon>Paracoccaceae</taxon>
        <taxon>Sedimentitalea</taxon>
    </lineage>
</organism>
<reference evidence="2" key="1">
    <citation type="submission" date="2020-12" db="EMBL/GenBank/DDBJ databases">
        <title>Sedimentitalea sp. nov., isolated from sand in Incheon.</title>
        <authorList>
            <person name="Kim W."/>
        </authorList>
    </citation>
    <scope>NUCLEOTIDE SEQUENCE</scope>
    <source>
        <strain evidence="2">CAU 1593</strain>
    </source>
</reference>
<feature type="transmembrane region" description="Helical" evidence="1">
    <location>
        <begin position="63"/>
        <end position="85"/>
    </location>
</feature>
<feature type="transmembrane region" description="Helical" evidence="1">
    <location>
        <begin position="7"/>
        <end position="31"/>
    </location>
</feature>
<keyword evidence="1" id="KW-1133">Transmembrane helix</keyword>
<keyword evidence="3" id="KW-1185">Reference proteome</keyword>
<name>A0A8J7IV86_9RHOB</name>
<dbReference type="AlphaFoldDB" id="A0A8J7IV86"/>